<evidence type="ECO:0000256" key="3">
    <source>
        <dbReference type="SAM" id="SignalP"/>
    </source>
</evidence>
<evidence type="ECO:0000313" key="6">
    <source>
        <dbReference type="Proteomes" id="UP000694383"/>
    </source>
</evidence>
<feature type="chain" id="PRO_5034993785" description="SUEL-type lectin domain-containing protein" evidence="3">
    <location>
        <begin position="24"/>
        <end position="229"/>
    </location>
</feature>
<dbReference type="Pfam" id="PF02140">
    <property type="entry name" value="SUEL_Lectin"/>
    <property type="match status" value="2"/>
</dbReference>
<dbReference type="PANTHER" id="PTHR46780">
    <property type="entry name" value="PROTEIN EVA-1"/>
    <property type="match status" value="1"/>
</dbReference>
<dbReference type="Gene3D" id="2.60.120.740">
    <property type="match status" value="2"/>
</dbReference>
<feature type="domain" description="SUEL-type lectin" evidence="4">
    <location>
        <begin position="37"/>
        <end position="119"/>
    </location>
</feature>
<dbReference type="CDD" id="cd22833">
    <property type="entry name" value="Gal_Rha_Lectin_CSL1-2_RBL_SML_rpt1"/>
    <property type="match status" value="1"/>
</dbReference>
<reference evidence="5" key="2">
    <citation type="submission" date="2025-09" db="UniProtKB">
        <authorList>
            <consortium name="Ensembl"/>
        </authorList>
    </citation>
    <scope>IDENTIFICATION</scope>
</reference>
<sequence>MKLYIQQANFFLTYICEFSAVSAETVTTCENDNVQVLQCANGVISIQSALYGRADMQTCNEGRPASQLSDTLCSLSGVEDFIRSSCDLKTSCEINMSDIRTSDPCQGTYKYLQTTFTCLQAVHLITCENNEAQLICSPGCVIYVFGANYGRRNQTICSEGQLPSVVENTHCSNPTNLVAQSCNELESCTISASNAVFGDPCYGTYKYLELAYICTCKSFLPFFGRSIYR</sequence>
<dbReference type="GeneTree" id="ENSGT00940000154285"/>
<dbReference type="InterPro" id="IPR000922">
    <property type="entry name" value="Lectin_gal-bd_dom"/>
</dbReference>
<dbReference type="Proteomes" id="UP000694383">
    <property type="component" value="Unplaced"/>
</dbReference>
<dbReference type="Ensembl" id="ENSOSIT00000031528.1">
    <property type="protein sequence ID" value="ENSOSIP00000029916.1"/>
    <property type="gene ID" value="ENSOSIG00000015459.1"/>
</dbReference>
<dbReference type="AlphaFoldDB" id="A0A8C7YNL7"/>
<keyword evidence="3" id="KW-0732">Signal</keyword>
<proteinExistence type="predicted"/>
<organism evidence="5 6">
    <name type="scientific">Oryzias sinensis</name>
    <name type="common">Chinese medaka</name>
    <dbReference type="NCBI Taxonomy" id="183150"/>
    <lineage>
        <taxon>Eukaryota</taxon>
        <taxon>Metazoa</taxon>
        <taxon>Chordata</taxon>
        <taxon>Craniata</taxon>
        <taxon>Vertebrata</taxon>
        <taxon>Euteleostomi</taxon>
        <taxon>Actinopterygii</taxon>
        <taxon>Neopterygii</taxon>
        <taxon>Teleostei</taxon>
        <taxon>Neoteleostei</taxon>
        <taxon>Acanthomorphata</taxon>
        <taxon>Ovalentaria</taxon>
        <taxon>Atherinomorphae</taxon>
        <taxon>Beloniformes</taxon>
        <taxon>Adrianichthyidae</taxon>
        <taxon>Oryziinae</taxon>
        <taxon>Oryzias</taxon>
    </lineage>
</organism>
<keyword evidence="6" id="KW-1185">Reference proteome</keyword>
<feature type="signal peptide" evidence="3">
    <location>
        <begin position="1"/>
        <end position="23"/>
    </location>
</feature>
<keyword evidence="1" id="KW-0430">Lectin</keyword>
<evidence type="ECO:0000256" key="1">
    <source>
        <dbReference type="ARBA" id="ARBA00022734"/>
    </source>
</evidence>
<name>A0A8C7YNL7_9TELE</name>
<keyword evidence="2" id="KW-0677">Repeat</keyword>
<feature type="domain" description="SUEL-type lectin" evidence="4">
    <location>
        <begin position="126"/>
        <end position="215"/>
    </location>
</feature>
<evidence type="ECO:0000256" key="2">
    <source>
        <dbReference type="ARBA" id="ARBA00022737"/>
    </source>
</evidence>
<evidence type="ECO:0000259" key="4">
    <source>
        <dbReference type="PROSITE" id="PS50228"/>
    </source>
</evidence>
<protein>
    <recommendedName>
        <fullName evidence="4">SUEL-type lectin domain-containing protein</fullName>
    </recommendedName>
</protein>
<dbReference type="InterPro" id="IPR043159">
    <property type="entry name" value="Lectin_gal-bd_sf"/>
</dbReference>
<accession>A0A8C7YNL7</accession>
<evidence type="ECO:0000313" key="5">
    <source>
        <dbReference type="Ensembl" id="ENSOSIP00000029916.1"/>
    </source>
</evidence>
<reference evidence="5" key="1">
    <citation type="submission" date="2025-08" db="UniProtKB">
        <authorList>
            <consortium name="Ensembl"/>
        </authorList>
    </citation>
    <scope>IDENTIFICATION</scope>
</reference>
<dbReference type="PROSITE" id="PS50228">
    <property type="entry name" value="SUEL_LECTIN"/>
    <property type="match status" value="2"/>
</dbReference>
<dbReference type="GO" id="GO:0030246">
    <property type="term" value="F:carbohydrate binding"/>
    <property type="evidence" value="ECO:0007669"/>
    <property type="project" value="UniProtKB-KW"/>
</dbReference>